<dbReference type="EMBL" id="JABDTM020026082">
    <property type="protein sequence ID" value="KAH0812393.1"/>
    <property type="molecule type" value="Genomic_DNA"/>
</dbReference>
<evidence type="ECO:0008006" key="8">
    <source>
        <dbReference type="Google" id="ProtNLM"/>
    </source>
</evidence>
<feature type="coiled-coil region" evidence="2">
    <location>
        <begin position="251"/>
        <end position="278"/>
    </location>
</feature>
<evidence type="ECO:0000256" key="2">
    <source>
        <dbReference type="SAM" id="Coils"/>
    </source>
</evidence>
<name>A0A8J6LAR1_TENMO</name>
<dbReference type="GO" id="GO:0005634">
    <property type="term" value="C:nucleus"/>
    <property type="evidence" value="ECO:0007669"/>
    <property type="project" value="TreeGrafter"/>
</dbReference>
<dbReference type="GO" id="GO:0000785">
    <property type="term" value="C:chromatin"/>
    <property type="evidence" value="ECO:0007669"/>
    <property type="project" value="TreeGrafter"/>
</dbReference>
<dbReference type="GO" id="GO:0008278">
    <property type="term" value="C:cohesin complex"/>
    <property type="evidence" value="ECO:0007669"/>
    <property type="project" value="TreeGrafter"/>
</dbReference>
<dbReference type="InterPro" id="IPR016024">
    <property type="entry name" value="ARM-type_fold"/>
</dbReference>
<accession>A0A8J6LAR1</accession>
<evidence type="ECO:0000256" key="1">
    <source>
        <dbReference type="ARBA" id="ARBA00005486"/>
    </source>
</evidence>
<dbReference type="PROSITE" id="PS51425">
    <property type="entry name" value="SCD"/>
    <property type="match status" value="1"/>
</dbReference>
<dbReference type="PROSITE" id="PS50108">
    <property type="entry name" value="CRIB"/>
    <property type="match status" value="1"/>
</dbReference>
<dbReference type="PANTHER" id="PTHR11199">
    <property type="entry name" value="STROMAL ANTIGEN"/>
    <property type="match status" value="1"/>
</dbReference>
<proteinExistence type="inferred from homology"/>
<keyword evidence="2" id="KW-0175">Coiled coil</keyword>
<dbReference type="SUPFAM" id="SSF48371">
    <property type="entry name" value="ARM repeat"/>
    <property type="match status" value="1"/>
</dbReference>
<reference evidence="6" key="1">
    <citation type="journal article" date="2020" name="J Insects Food Feed">
        <title>The yellow mealworm (Tenebrio molitor) genome: a resource for the emerging insects as food and feed industry.</title>
        <authorList>
            <person name="Eriksson T."/>
            <person name="Andere A."/>
            <person name="Kelstrup H."/>
            <person name="Emery V."/>
            <person name="Picard C."/>
        </authorList>
    </citation>
    <scope>NUCLEOTIDE SEQUENCE</scope>
    <source>
        <strain evidence="6">Stoneville</strain>
        <tissue evidence="6">Whole head</tissue>
    </source>
</reference>
<feature type="region of interest" description="Disordered" evidence="3">
    <location>
        <begin position="1"/>
        <end position="119"/>
    </location>
</feature>
<dbReference type="InterPro" id="IPR039662">
    <property type="entry name" value="Cohesin_Scc3/SA"/>
</dbReference>
<dbReference type="InterPro" id="IPR013721">
    <property type="entry name" value="STAG"/>
</dbReference>
<reference evidence="6" key="2">
    <citation type="submission" date="2021-08" db="EMBL/GenBank/DDBJ databases">
        <authorList>
            <person name="Eriksson T."/>
        </authorList>
    </citation>
    <scope>NUCLEOTIDE SEQUENCE</scope>
    <source>
        <strain evidence="6">Stoneville</strain>
        <tissue evidence="6">Whole head</tissue>
    </source>
</reference>
<dbReference type="Pfam" id="PF24571">
    <property type="entry name" value="HEAT_SCC3-SA"/>
    <property type="match status" value="1"/>
</dbReference>
<evidence type="ECO:0000313" key="7">
    <source>
        <dbReference type="Proteomes" id="UP000719412"/>
    </source>
</evidence>
<dbReference type="InterPro" id="IPR000095">
    <property type="entry name" value="CRIB_dom"/>
</dbReference>
<comment type="similarity">
    <text evidence="1">Belongs to the SCC3 family.</text>
</comment>
<dbReference type="GO" id="GO:0003682">
    <property type="term" value="F:chromatin binding"/>
    <property type="evidence" value="ECO:0007669"/>
    <property type="project" value="TreeGrafter"/>
</dbReference>
<dbReference type="InterPro" id="IPR020839">
    <property type="entry name" value="SCD"/>
</dbReference>
<evidence type="ECO:0000259" key="4">
    <source>
        <dbReference type="PROSITE" id="PS50108"/>
    </source>
</evidence>
<feature type="compositionally biased region" description="Basic residues" evidence="3">
    <location>
        <begin position="101"/>
        <end position="111"/>
    </location>
</feature>
<feature type="region of interest" description="Disordered" evidence="3">
    <location>
        <begin position="956"/>
        <end position="1077"/>
    </location>
</feature>
<dbReference type="GO" id="GO:0007062">
    <property type="term" value="P:sister chromatid cohesion"/>
    <property type="evidence" value="ECO:0007669"/>
    <property type="project" value="UniProtKB-ARBA"/>
</dbReference>
<sequence>MQRRGGKRIRMDEPPPEYENPMTPQVEPDGYGGYSHANLYGTEAYTEHAGTSSSDGMFESPPTPGMRRITRSKARGQTNPPSLAAPSYSPTNAGTGTTTRGRGRGRPPGRKNHVEGSTEDETSLYHYIKNSKVSLTNIVDEWIESYKVNRESALISLMQFFINAAGCKGRITQHMQATMEHAAIIRRMTEEFDEESGEYPLIMAGQTWKKHTATLGAMKLMTALVDVALTVSVNLDNTQRQYEAERQKTREKRASDRLEALLGKRQELEENMDEIKNMLTYMFKSVFVHRYRDTLPEIRAIAMTEIGVWMHKFHANFLDDSYLKYIGWTLHDKVGEVRLRCLQALQPLYASEELKGKLELFTNKFKDRIVAMTLDKEYDVAVQAVRLVISILKHHHEILTDKDCEHVYELVYSSHRAVAQAAGEFLNERLFQPGDVDTGKTKRGKRRLPNTPFIRDLVQFFIESELHEHAAYLVDSLIESNSMMKDWECMTDLLLEEPGPQEEPLDNRQETSLIEIMVCCIKQAATGEAPVGRGPTRRVSSLREMKQAGEDKQKLTEHFIVTLPPLLDKYAADPEKLANLLSIPQYFDLDLYTSGRQEGSLQSLLVKLKHIAQVHHEPEDTESLLPPDALKFSLSSCFYCLLWGLRELEAQHEGGGLTGPGIQEMRQRLDEFIEAAQVLIRCSPHNNIKEEAYVCLCDLLIVFSEQLSSTATALAELTCQPDRNLQALLNEFVQSYVFVPEQNAEHDEHRIEELHKRRNFLAAYCKLIVYNIMPTKAAADIFKHYVKYYNEYGDIIKATLSKAREINKVNCALTMCLSLNMIFHEVQKLSIGKNTRQNEEFFALKELAKRFALSFGLDAVKNREAITALHRAGILFAVTGADQPEDPTGPPPNLPFLEILTEFTNKLLKQDKRVVLTFLDRRITTGMPSSRGEDWQPLLLYRNSLLHGESDALPVTSKRAYGRKRKDPESDHEQDEVLSDQEFPGNLYDDIPIQDEHQTEVPLDSITEEQEEADKTKSRGSVSALKHLPKLPGLGKKHKIKIQQGQDQVEMMQNASGEPTVESPPTDFNHAVHVSAV</sequence>
<dbReference type="Pfam" id="PF21581">
    <property type="entry name" value="SCD"/>
    <property type="match status" value="1"/>
</dbReference>
<feature type="domain" description="SCD" evidence="5">
    <location>
        <begin position="287"/>
        <end position="372"/>
    </location>
</feature>
<comment type="caution">
    <text evidence="6">The sequence shown here is derived from an EMBL/GenBank/DDBJ whole genome shotgun (WGS) entry which is preliminary data.</text>
</comment>
<organism evidence="6 7">
    <name type="scientific">Tenebrio molitor</name>
    <name type="common">Yellow mealworm beetle</name>
    <dbReference type="NCBI Taxonomy" id="7067"/>
    <lineage>
        <taxon>Eukaryota</taxon>
        <taxon>Metazoa</taxon>
        <taxon>Ecdysozoa</taxon>
        <taxon>Arthropoda</taxon>
        <taxon>Hexapoda</taxon>
        <taxon>Insecta</taxon>
        <taxon>Pterygota</taxon>
        <taxon>Neoptera</taxon>
        <taxon>Endopterygota</taxon>
        <taxon>Coleoptera</taxon>
        <taxon>Polyphaga</taxon>
        <taxon>Cucujiformia</taxon>
        <taxon>Tenebrionidae</taxon>
        <taxon>Tenebrio</taxon>
    </lineage>
</organism>
<evidence type="ECO:0000313" key="6">
    <source>
        <dbReference type="EMBL" id="KAH0812393.1"/>
    </source>
</evidence>
<dbReference type="InterPro" id="IPR056396">
    <property type="entry name" value="HEAT_SCC3-SA"/>
</dbReference>
<dbReference type="AlphaFoldDB" id="A0A8J6LAR1"/>
<keyword evidence="7" id="KW-1185">Reference proteome</keyword>
<dbReference type="Pfam" id="PF08514">
    <property type="entry name" value="STAG"/>
    <property type="match status" value="1"/>
</dbReference>
<evidence type="ECO:0000259" key="5">
    <source>
        <dbReference type="PROSITE" id="PS51425"/>
    </source>
</evidence>
<dbReference type="PANTHER" id="PTHR11199:SF0">
    <property type="entry name" value="LD34181P-RELATED"/>
    <property type="match status" value="1"/>
</dbReference>
<protein>
    <recommendedName>
        <fullName evidence="8">Cohesin subunit SA-1</fullName>
    </recommendedName>
</protein>
<dbReference type="Proteomes" id="UP000719412">
    <property type="component" value="Unassembled WGS sequence"/>
</dbReference>
<evidence type="ECO:0000256" key="3">
    <source>
        <dbReference type="SAM" id="MobiDB-lite"/>
    </source>
</evidence>
<gene>
    <name evidence="6" type="ORF">GEV33_010398</name>
</gene>
<feature type="domain" description="CRIB" evidence="4">
    <location>
        <begin position="1061"/>
        <end position="1075"/>
    </location>
</feature>